<keyword evidence="3" id="KW-1185">Reference proteome</keyword>
<keyword evidence="1" id="KW-0812">Transmembrane</keyword>
<comment type="caution">
    <text evidence="2">The sequence shown here is derived from an EMBL/GenBank/DDBJ whole genome shotgun (WGS) entry which is preliminary data.</text>
</comment>
<organism evidence="2 3">
    <name type="scientific">Gilvirhabdus luticola</name>
    <dbReference type="NCBI Taxonomy" id="3079858"/>
    <lineage>
        <taxon>Bacteria</taxon>
        <taxon>Pseudomonadati</taxon>
        <taxon>Bacteroidota</taxon>
        <taxon>Flavobacteriia</taxon>
        <taxon>Flavobacteriales</taxon>
        <taxon>Flavobacteriaceae</taxon>
        <taxon>Gilvirhabdus</taxon>
    </lineage>
</organism>
<sequence length="49" mass="5339">MNSNKVLLILLIIVAAVMIYLGVKGNMKPPIFTGIGFVIIAFLFNKSSK</sequence>
<keyword evidence="1" id="KW-1133">Transmembrane helix</keyword>
<dbReference type="EMBL" id="JAWHTF010000001">
    <property type="protein sequence ID" value="MDU8884712.1"/>
    <property type="molecule type" value="Genomic_DNA"/>
</dbReference>
<name>A0ABU3U300_9FLAO</name>
<feature type="transmembrane region" description="Helical" evidence="1">
    <location>
        <begin position="7"/>
        <end position="23"/>
    </location>
</feature>
<evidence type="ECO:0000313" key="2">
    <source>
        <dbReference type="EMBL" id="MDU8884712.1"/>
    </source>
</evidence>
<accession>A0ABU3U300</accession>
<dbReference type="Proteomes" id="UP001268651">
    <property type="component" value="Unassembled WGS sequence"/>
</dbReference>
<gene>
    <name evidence="2" type="ORF">RXV94_00975</name>
</gene>
<reference evidence="2 3" key="1">
    <citation type="submission" date="2023-10" db="EMBL/GenBank/DDBJ databases">
        <title>Marimonas sp. nov. isolated from tidal mud flat.</title>
        <authorList>
            <person name="Jaincy N.J."/>
            <person name="Srinivasan S."/>
            <person name="Lee S.-S."/>
        </authorList>
    </citation>
    <scope>NUCLEOTIDE SEQUENCE [LARGE SCALE GENOMIC DNA]</scope>
    <source>
        <strain evidence="2 3">MJ-SS3</strain>
    </source>
</reference>
<evidence type="ECO:0000313" key="3">
    <source>
        <dbReference type="Proteomes" id="UP001268651"/>
    </source>
</evidence>
<keyword evidence="1" id="KW-0472">Membrane</keyword>
<evidence type="ECO:0000256" key="1">
    <source>
        <dbReference type="SAM" id="Phobius"/>
    </source>
</evidence>
<proteinExistence type="predicted"/>
<feature type="transmembrane region" description="Helical" evidence="1">
    <location>
        <begin position="29"/>
        <end position="45"/>
    </location>
</feature>
<dbReference type="RefSeq" id="WP_316660471.1">
    <property type="nucleotide sequence ID" value="NZ_JAWHTF010000001.1"/>
</dbReference>
<protein>
    <submittedName>
        <fullName evidence="2">Uncharacterized protein</fullName>
    </submittedName>
</protein>